<dbReference type="EMBL" id="JACHEM010000015">
    <property type="protein sequence ID" value="MBB6438757.1"/>
    <property type="molecule type" value="Genomic_DNA"/>
</dbReference>
<protein>
    <submittedName>
        <fullName evidence="1">Uncharacterized protein</fullName>
    </submittedName>
</protein>
<dbReference type="Proteomes" id="UP000540423">
    <property type="component" value="Unassembled WGS sequence"/>
</dbReference>
<comment type="caution">
    <text evidence="1">The sequence shown here is derived from an EMBL/GenBank/DDBJ whole genome shotgun (WGS) entry which is preliminary data.</text>
</comment>
<evidence type="ECO:0000313" key="2">
    <source>
        <dbReference type="Proteomes" id="UP000540423"/>
    </source>
</evidence>
<evidence type="ECO:0000313" key="1">
    <source>
        <dbReference type="EMBL" id="MBB6438757.1"/>
    </source>
</evidence>
<name>A0A7X0HLU0_9ACTN</name>
<sequence>MCPTICNTHGPGLPGFGLSTPKRGYRFLPEEHADAVTLIMRGNAHIGFRTRERERREAIFTDRTTVIVEGAGPYAESDAPEEFVAAIRGWASAR</sequence>
<reference evidence="1 2" key="1">
    <citation type="submission" date="2020-08" db="EMBL/GenBank/DDBJ databases">
        <title>Genomic Encyclopedia of Type Strains, Phase IV (KMG-IV): sequencing the most valuable type-strain genomes for metagenomic binning, comparative biology and taxonomic classification.</title>
        <authorList>
            <person name="Goeker M."/>
        </authorList>
    </citation>
    <scope>NUCLEOTIDE SEQUENCE [LARGE SCALE GENOMIC DNA]</scope>
    <source>
        <strain evidence="1 2">DSM 40141</strain>
    </source>
</reference>
<dbReference type="AlphaFoldDB" id="A0A7X0HLU0"/>
<gene>
    <name evidence="1" type="ORF">HNQ79_005269</name>
</gene>
<keyword evidence="2" id="KW-1185">Reference proteome</keyword>
<organism evidence="1 2">
    <name type="scientific">Streptomyces candidus</name>
    <dbReference type="NCBI Taxonomy" id="67283"/>
    <lineage>
        <taxon>Bacteria</taxon>
        <taxon>Bacillati</taxon>
        <taxon>Actinomycetota</taxon>
        <taxon>Actinomycetes</taxon>
        <taxon>Kitasatosporales</taxon>
        <taxon>Streptomycetaceae</taxon>
        <taxon>Streptomyces</taxon>
    </lineage>
</organism>
<proteinExistence type="predicted"/>
<dbReference type="RefSeq" id="WP_185035142.1">
    <property type="nucleotide sequence ID" value="NZ_BNBN01000012.1"/>
</dbReference>
<accession>A0A7X0HLU0</accession>